<evidence type="ECO:0000256" key="3">
    <source>
        <dbReference type="ARBA" id="ARBA00005161"/>
    </source>
</evidence>
<feature type="binding site" evidence="11">
    <location>
        <position position="243"/>
    </location>
    <ligand>
        <name>FMN</name>
        <dbReference type="ChEBI" id="CHEBI:58210"/>
    </ligand>
</feature>
<dbReference type="NCBIfam" id="NF003644">
    <property type="entry name" value="PRK05286.1-1"/>
    <property type="match status" value="1"/>
</dbReference>
<dbReference type="UniPathway" id="UPA00070">
    <property type="reaction ID" value="UER00946"/>
</dbReference>
<dbReference type="AlphaFoldDB" id="F3KZ24"/>
<feature type="binding site" evidence="11">
    <location>
        <position position="175"/>
    </location>
    <ligand>
        <name>substrate</name>
    </ligand>
</feature>
<organism evidence="12 13">
    <name type="scientific">Aequoribacter fuscus</name>
    <dbReference type="NCBI Taxonomy" id="2518989"/>
    <lineage>
        <taxon>Bacteria</taxon>
        <taxon>Pseudomonadati</taxon>
        <taxon>Pseudomonadota</taxon>
        <taxon>Gammaproteobacteria</taxon>
        <taxon>Cellvibrionales</taxon>
        <taxon>Halieaceae</taxon>
        <taxon>Aequoribacter</taxon>
    </lineage>
</organism>
<comment type="similarity">
    <text evidence="4 11">Belongs to the dihydroorotate dehydrogenase family. Type 2 subfamily.</text>
</comment>
<feature type="binding site" evidence="11">
    <location>
        <begin position="109"/>
        <end position="113"/>
    </location>
    <ligand>
        <name>substrate</name>
    </ligand>
</feature>
<dbReference type="InterPro" id="IPR013785">
    <property type="entry name" value="Aldolase_TIM"/>
</dbReference>
<keyword evidence="13" id="KW-1185">Reference proteome</keyword>
<dbReference type="PIRSF" id="PIRSF000164">
    <property type="entry name" value="DHO_oxidase"/>
    <property type="match status" value="1"/>
</dbReference>
<dbReference type="GO" id="GO:0106430">
    <property type="term" value="F:dihydroorotate dehydrogenase (quinone) activity"/>
    <property type="evidence" value="ECO:0007669"/>
    <property type="project" value="UniProtKB-EC"/>
</dbReference>
<feature type="binding site" evidence="11">
    <location>
        <position position="137"/>
    </location>
    <ligand>
        <name>FMN</name>
        <dbReference type="ChEBI" id="CHEBI:58210"/>
    </ligand>
</feature>
<evidence type="ECO:0000256" key="11">
    <source>
        <dbReference type="HAMAP-Rule" id="MF_00225"/>
    </source>
</evidence>
<dbReference type="InterPro" id="IPR012135">
    <property type="entry name" value="Dihydroorotate_DH_1_2"/>
</dbReference>
<dbReference type="CDD" id="cd04738">
    <property type="entry name" value="DHOD_2_like"/>
    <property type="match status" value="1"/>
</dbReference>
<keyword evidence="9 11" id="KW-0472">Membrane</keyword>
<dbReference type="Gene3D" id="3.20.20.70">
    <property type="entry name" value="Aldolase class I"/>
    <property type="match status" value="1"/>
</dbReference>
<dbReference type="HAMAP" id="MF_00225">
    <property type="entry name" value="DHO_dh_type2"/>
    <property type="match status" value="1"/>
</dbReference>
<gene>
    <name evidence="11" type="primary">pyrD</name>
    <name evidence="12" type="ORF">IMCC3088_90</name>
</gene>
<dbReference type="Pfam" id="PF01180">
    <property type="entry name" value="DHO_dh"/>
    <property type="match status" value="1"/>
</dbReference>
<comment type="pathway">
    <text evidence="3 11">Pyrimidine metabolism; UMP biosynthesis via de novo pathway; orotate from (S)-dihydroorotate (quinone route): step 1/1.</text>
</comment>
<dbReference type="InterPro" id="IPR005719">
    <property type="entry name" value="Dihydroorotate_DH_2"/>
</dbReference>
<keyword evidence="6 11" id="KW-0288">FMN</keyword>
<dbReference type="RefSeq" id="WP_009574673.1">
    <property type="nucleotide sequence ID" value="NZ_AEIG01000010.1"/>
</dbReference>
<keyword evidence="11" id="KW-1003">Cell membrane</keyword>
<evidence type="ECO:0000313" key="12">
    <source>
        <dbReference type="EMBL" id="EGG30671.1"/>
    </source>
</evidence>
<comment type="function">
    <text evidence="1 11">Catalyzes the conversion of dihydroorotate to orotate with quinone as electron acceptor.</text>
</comment>
<dbReference type="GO" id="GO:0005737">
    <property type="term" value="C:cytoplasm"/>
    <property type="evidence" value="ECO:0007669"/>
    <property type="project" value="InterPro"/>
</dbReference>
<evidence type="ECO:0000256" key="2">
    <source>
        <dbReference type="ARBA" id="ARBA00004370"/>
    </source>
</evidence>
<dbReference type="NCBIfam" id="NF003645">
    <property type="entry name" value="PRK05286.1-2"/>
    <property type="match status" value="1"/>
</dbReference>
<evidence type="ECO:0000256" key="5">
    <source>
        <dbReference type="ARBA" id="ARBA00022630"/>
    </source>
</evidence>
<keyword evidence="7 11" id="KW-0665">Pyrimidine biosynthesis</keyword>
<reference evidence="12 13" key="1">
    <citation type="journal article" date="2011" name="J. Bacteriol.">
        <title>Genome sequence of strain IMCC3088, a proteorhodopsin-containing marine bacterium belonging to the OM60/NOR5 clade.</title>
        <authorList>
            <person name="Jang Y."/>
            <person name="Oh H.M."/>
            <person name="Kang I."/>
            <person name="Lee K."/>
            <person name="Yang S.J."/>
            <person name="Cho J.C."/>
        </authorList>
    </citation>
    <scope>NUCLEOTIDE SEQUENCE [LARGE SCALE GENOMIC DNA]</scope>
    <source>
        <strain evidence="12 13">IMCC3088</strain>
    </source>
</reference>
<comment type="caution">
    <text evidence="12">The sequence shown here is derived from an EMBL/GenBank/DDBJ whole genome shotgun (WGS) entry which is preliminary data.</text>
</comment>
<comment type="subunit">
    <text evidence="11">Monomer.</text>
</comment>
<dbReference type="OrthoDB" id="9802377at2"/>
<dbReference type="PANTHER" id="PTHR48109:SF4">
    <property type="entry name" value="DIHYDROOROTATE DEHYDROGENASE (QUINONE), MITOCHONDRIAL"/>
    <property type="match status" value="1"/>
</dbReference>
<dbReference type="SUPFAM" id="SSF51395">
    <property type="entry name" value="FMN-linked oxidoreductases"/>
    <property type="match status" value="1"/>
</dbReference>
<evidence type="ECO:0000256" key="4">
    <source>
        <dbReference type="ARBA" id="ARBA00005359"/>
    </source>
</evidence>
<protein>
    <recommendedName>
        <fullName evidence="11">Dihydroorotate dehydrogenase (quinone)</fullName>
        <ecNumber evidence="11">1.3.5.2</ecNumber>
    </recommendedName>
    <alternativeName>
        <fullName evidence="11">DHOdehase</fullName>
        <shortName evidence="11">DHOD</shortName>
        <shortName evidence="11">DHODase</shortName>
    </alternativeName>
    <alternativeName>
        <fullName evidence="11">Dihydroorotate oxidase</fullName>
    </alternativeName>
</protein>
<feature type="binding site" evidence="11">
    <location>
        <begin position="244"/>
        <end position="245"/>
    </location>
    <ligand>
        <name>substrate</name>
    </ligand>
</feature>
<dbReference type="Proteomes" id="UP000005615">
    <property type="component" value="Unassembled WGS sequence"/>
</dbReference>
<feature type="binding site" evidence="11">
    <location>
        <position position="215"/>
    </location>
    <ligand>
        <name>FMN</name>
        <dbReference type="ChEBI" id="CHEBI:58210"/>
    </ligand>
</feature>
<dbReference type="GO" id="GO:0044205">
    <property type="term" value="P:'de novo' UMP biosynthetic process"/>
    <property type="evidence" value="ECO:0007669"/>
    <property type="project" value="UniProtKB-UniRule"/>
</dbReference>
<dbReference type="GO" id="GO:0005886">
    <property type="term" value="C:plasma membrane"/>
    <property type="evidence" value="ECO:0007669"/>
    <property type="project" value="UniProtKB-SubCell"/>
</dbReference>
<accession>F3KZ24</accession>
<evidence type="ECO:0000256" key="6">
    <source>
        <dbReference type="ARBA" id="ARBA00022643"/>
    </source>
</evidence>
<keyword evidence="8 11" id="KW-0560">Oxidoreductase</keyword>
<comment type="catalytic activity">
    <reaction evidence="10 11">
        <text>(S)-dihydroorotate + a quinone = orotate + a quinol</text>
        <dbReference type="Rhea" id="RHEA:30187"/>
        <dbReference type="ChEBI" id="CHEBI:24646"/>
        <dbReference type="ChEBI" id="CHEBI:30839"/>
        <dbReference type="ChEBI" id="CHEBI:30864"/>
        <dbReference type="ChEBI" id="CHEBI:132124"/>
        <dbReference type="EC" id="1.3.5.2"/>
    </reaction>
</comment>
<evidence type="ECO:0000256" key="10">
    <source>
        <dbReference type="ARBA" id="ARBA00048639"/>
    </source>
</evidence>
<proteinExistence type="inferred from homology"/>
<sequence>MSLAAKFTHLLPPEAAHAAAMLGLDAYHALRMSWMIASDLKPNPQQVMGLTFDNPIGLAAGLDKNGDHIDALGALGFGFIEVGTVTPKPQDGNPKPRLFRLPEHQAIINRMGFNNKGLEHMVGRIKRRKYSGVLGVNIGKNATTPLENALDDYRQCLDAVHGYADYIVVNLSSPNTPNLRQLQFGEPLKHLVSSLREQCYRLDAVNEKRVPLVVKIAPDMSHDDLLSVADTLMEASVDGIIATNTTIERDAVLGHPYAQEAGGLSGVPVRSRSTEVVTALYQHLKGELPIIGVGGIFDERSAAEKREAGASLLQLYTGFIYRGSDAISAAARGFKQANLSR</sequence>
<keyword evidence="5 11" id="KW-0285">Flavoprotein</keyword>
<comment type="subcellular location">
    <subcellularLocation>
        <location evidence="11">Cell membrane</location>
        <topology evidence="11">Peripheral membrane protein</topology>
    </subcellularLocation>
    <subcellularLocation>
        <location evidence="2">Membrane</location>
    </subcellularLocation>
</comment>
<dbReference type="EC" id="1.3.5.2" evidence="11"/>
<dbReference type="NCBIfam" id="TIGR01036">
    <property type="entry name" value="pyrD_sub2"/>
    <property type="match status" value="1"/>
</dbReference>
<dbReference type="PROSITE" id="PS00911">
    <property type="entry name" value="DHODEHASE_1"/>
    <property type="match status" value="1"/>
</dbReference>
<dbReference type="NCBIfam" id="NF003652">
    <property type="entry name" value="PRK05286.2-5"/>
    <property type="match status" value="1"/>
</dbReference>
<dbReference type="eggNOG" id="COG0167">
    <property type="taxonomic scope" value="Bacteria"/>
</dbReference>
<dbReference type="STRING" id="2518989.IMCC3088_90"/>
<dbReference type="EMBL" id="AEIG01000010">
    <property type="protein sequence ID" value="EGG30671.1"/>
    <property type="molecule type" value="Genomic_DNA"/>
</dbReference>
<feature type="binding site" evidence="11">
    <location>
        <position position="170"/>
    </location>
    <ligand>
        <name>substrate</name>
    </ligand>
</feature>
<name>F3KZ24_9GAMM</name>
<evidence type="ECO:0000313" key="13">
    <source>
        <dbReference type="Proteomes" id="UP000005615"/>
    </source>
</evidence>
<feature type="binding site" evidence="11">
    <location>
        <begin position="316"/>
        <end position="317"/>
    </location>
    <ligand>
        <name>FMN</name>
        <dbReference type="ChEBI" id="CHEBI:58210"/>
    </ligand>
</feature>
<evidence type="ECO:0000256" key="1">
    <source>
        <dbReference type="ARBA" id="ARBA00003125"/>
    </source>
</evidence>
<dbReference type="InterPro" id="IPR050074">
    <property type="entry name" value="DHO_dehydrogenase"/>
</dbReference>
<evidence type="ECO:0000256" key="8">
    <source>
        <dbReference type="ARBA" id="ARBA00023002"/>
    </source>
</evidence>
<evidence type="ECO:0000256" key="7">
    <source>
        <dbReference type="ARBA" id="ARBA00022975"/>
    </source>
</evidence>
<comment type="cofactor">
    <cofactor evidence="11">
        <name>FMN</name>
        <dbReference type="ChEBI" id="CHEBI:58210"/>
    </cofactor>
    <text evidence="11">Binds 1 FMN per subunit.</text>
</comment>
<dbReference type="NCBIfam" id="NF003646">
    <property type="entry name" value="PRK05286.1-4"/>
    <property type="match status" value="1"/>
</dbReference>
<feature type="binding site" evidence="11">
    <location>
        <position position="64"/>
    </location>
    <ligand>
        <name>substrate</name>
    </ligand>
</feature>
<feature type="binding site" evidence="11">
    <location>
        <position position="266"/>
    </location>
    <ligand>
        <name>FMN</name>
        <dbReference type="ChEBI" id="CHEBI:58210"/>
    </ligand>
</feature>
<feature type="binding site" evidence="11">
    <location>
        <position position="295"/>
    </location>
    <ligand>
        <name>FMN</name>
        <dbReference type="ChEBI" id="CHEBI:58210"/>
    </ligand>
</feature>
<feature type="active site" description="Nucleophile" evidence="11">
    <location>
        <position position="173"/>
    </location>
</feature>
<dbReference type="InterPro" id="IPR005720">
    <property type="entry name" value="Dihydroorotate_DH_cat"/>
</dbReference>
<feature type="binding site" evidence="11">
    <location>
        <begin position="60"/>
        <end position="64"/>
    </location>
    <ligand>
        <name>FMN</name>
        <dbReference type="ChEBI" id="CHEBI:58210"/>
    </ligand>
</feature>
<feature type="binding site" evidence="11">
    <location>
        <position position="170"/>
    </location>
    <ligand>
        <name>FMN</name>
        <dbReference type="ChEBI" id="CHEBI:58210"/>
    </ligand>
</feature>
<dbReference type="GO" id="GO:0006207">
    <property type="term" value="P:'de novo' pyrimidine nucleobase biosynthetic process"/>
    <property type="evidence" value="ECO:0007669"/>
    <property type="project" value="UniProtKB-UniRule"/>
</dbReference>
<feature type="binding site" evidence="11">
    <location>
        <position position="84"/>
    </location>
    <ligand>
        <name>FMN</name>
        <dbReference type="ChEBI" id="CHEBI:58210"/>
    </ligand>
</feature>
<dbReference type="InterPro" id="IPR001295">
    <property type="entry name" value="Dihydroorotate_DH_CS"/>
</dbReference>
<evidence type="ECO:0000256" key="9">
    <source>
        <dbReference type="ARBA" id="ARBA00023136"/>
    </source>
</evidence>
<dbReference type="PANTHER" id="PTHR48109">
    <property type="entry name" value="DIHYDROOROTATE DEHYDROGENASE (QUINONE), MITOCHONDRIAL-RELATED"/>
    <property type="match status" value="1"/>
</dbReference>